<evidence type="ECO:0000313" key="2">
    <source>
        <dbReference type="EMBL" id="MCI86698.1"/>
    </source>
</evidence>
<dbReference type="EMBL" id="LXQA011147444">
    <property type="protein sequence ID" value="MCI86698.1"/>
    <property type="molecule type" value="Genomic_DNA"/>
</dbReference>
<organism evidence="2 3">
    <name type="scientific">Trifolium medium</name>
    <dbReference type="NCBI Taxonomy" id="97028"/>
    <lineage>
        <taxon>Eukaryota</taxon>
        <taxon>Viridiplantae</taxon>
        <taxon>Streptophyta</taxon>
        <taxon>Embryophyta</taxon>
        <taxon>Tracheophyta</taxon>
        <taxon>Spermatophyta</taxon>
        <taxon>Magnoliopsida</taxon>
        <taxon>eudicotyledons</taxon>
        <taxon>Gunneridae</taxon>
        <taxon>Pentapetalae</taxon>
        <taxon>rosids</taxon>
        <taxon>fabids</taxon>
        <taxon>Fabales</taxon>
        <taxon>Fabaceae</taxon>
        <taxon>Papilionoideae</taxon>
        <taxon>50 kb inversion clade</taxon>
        <taxon>NPAAA clade</taxon>
        <taxon>Hologalegina</taxon>
        <taxon>IRL clade</taxon>
        <taxon>Trifolieae</taxon>
        <taxon>Trifolium</taxon>
    </lineage>
</organism>
<comment type="caution">
    <text evidence="2">The sequence shown here is derived from an EMBL/GenBank/DDBJ whole genome shotgun (WGS) entry which is preliminary data.</text>
</comment>
<feature type="region of interest" description="Disordered" evidence="1">
    <location>
        <begin position="1"/>
        <end position="23"/>
    </location>
</feature>
<protein>
    <submittedName>
        <fullName evidence="2">Uncharacterized protein</fullName>
    </submittedName>
</protein>
<name>A0A392VE91_9FABA</name>
<proteinExistence type="predicted"/>
<reference evidence="2 3" key="1">
    <citation type="journal article" date="2018" name="Front. Plant Sci.">
        <title>Red Clover (Trifolium pratense) and Zigzag Clover (T. medium) - A Picture of Genomic Similarities and Differences.</title>
        <authorList>
            <person name="Dluhosova J."/>
            <person name="Istvanek J."/>
            <person name="Nedelnik J."/>
            <person name="Repkova J."/>
        </authorList>
    </citation>
    <scope>NUCLEOTIDE SEQUENCE [LARGE SCALE GENOMIC DNA]</scope>
    <source>
        <strain evidence="3">cv. 10/8</strain>
        <tissue evidence="2">Leaf</tissue>
    </source>
</reference>
<dbReference type="Proteomes" id="UP000265520">
    <property type="component" value="Unassembled WGS sequence"/>
</dbReference>
<sequence>MQQRKSTLGRPSGTDGSDYSYRM</sequence>
<keyword evidence="3" id="KW-1185">Reference proteome</keyword>
<dbReference type="AlphaFoldDB" id="A0A392VE91"/>
<accession>A0A392VE91</accession>
<evidence type="ECO:0000313" key="3">
    <source>
        <dbReference type="Proteomes" id="UP000265520"/>
    </source>
</evidence>
<feature type="non-terminal residue" evidence="2">
    <location>
        <position position="23"/>
    </location>
</feature>
<evidence type="ECO:0000256" key="1">
    <source>
        <dbReference type="SAM" id="MobiDB-lite"/>
    </source>
</evidence>